<evidence type="ECO:0000313" key="5">
    <source>
        <dbReference type="EMBL" id="CDL94261.1"/>
    </source>
</evidence>
<dbReference type="GO" id="GO:0019901">
    <property type="term" value="F:protein kinase binding"/>
    <property type="evidence" value="ECO:0007669"/>
    <property type="project" value="TreeGrafter"/>
</dbReference>
<evidence type="ECO:0000256" key="2">
    <source>
        <dbReference type="ARBA" id="ARBA00023054"/>
    </source>
</evidence>
<dbReference type="GO" id="GO:0034517">
    <property type="term" value="P:ribophagy"/>
    <property type="evidence" value="ECO:0007669"/>
    <property type="project" value="TreeGrafter"/>
</dbReference>
<comment type="caution">
    <text evidence="5">The sequence shown here is derived from an EMBL/GenBank/DDBJ whole genome shotgun (WGS) entry which is preliminary data.</text>
</comment>
<dbReference type="PANTHER" id="PTHR13222">
    <property type="entry name" value="RB1-INDUCIBLE COILED-COIL"/>
    <property type="match status" value="1"/>
</dbReference>
<dbReference type="GO" id="GO:0061709">
    <property type="term" value="P:reticulophagy"/>
    <property type="evidence" value="ECO:0007669"/>
    <property type="project" value="TreeGrafter"/>
</dbReference>
<feature type="compositionally biased region" description="Polar residues" evidence="3">
    <location>
        <begin position="140"/>
        <end position="155"/>
    </location>
</feature>
<dbReference type="EMBL" id="CAVP010057398">
    <property type="protein sequence ID" value="CDL94261.1"/>
    <property type="molecule type" value="Genomic_DNA"/>
</dbReference>
<keyword evidence="2" id="KW-0175">Coiled coil</keyword>
<dbReference type="GO" id="GO:1990316">
    <property type="term" value="C:Atg1/ULK1 kinase complex"/>
    <property type="evidence" value="ECO:0007669"/>
    <property type="project" value="TreeGrafter"/>
</dbReference>
<keyword evidence="1" id="KW-0072">Autophagy</keyword>
<dbReference type="GO" id="GO:0000422">
    <property type="term" value="P:autophagy of mitochondrion"/>
    <property type="evidence" value="ECO:0007669"/>
    <property type="project" value="TreeGrafter"/>
</dbReference>
<accession>W6NB13</accession>
<feature type="region of interest" description="Disordered" evidence="3">
    <location>
        <begin position="136"/>
        <end position="210"/>
    </location>
</feature>
<dbReference type="PANTHER" id="PTHR13222:SF1">
    <property type="entry name" value="RB1-INDUCIBLE COILED-COIL PROTEIN 1"/>
    <property type="match status" value="1"/>
</dbReference>
<dbReference type="GO" id="GO:0060090">
    <property type="term" value="F:molecular adaptor activity"/>
    <property type="evidence" value="ECO:0007669"/>
    <property type="project" value="TreeGrafter"/>
</dbReference>
<dbReference type="InterPro" id="IPR019460">
    <property type="entry name" value="Atg11_C"/>
</dbReference>
<protein>
    <submittedName>
        <fullName evidence="5">Autophagy-related protein 11 domain containing protein</fullName>
    </submittedName>
</protein>
<dbReference type="Pfam" id="PF10377">
    <property type="entry name" value="ATG11"/>
    <property type="match status" value="1"/>
</dbReference>
<dbReference type="GO" id="GO:0000045">
    <property type="term" value="P:autophagosome assembly"/>
    <property type="evidence" value="ECO:0007669"/>
    <property type="project" value="InterPro"/>
</dbReference>
<name>W6NB13_HAECO</name>
<dbReference type="GO" id="GO:0034727">
    <property type="term" value="P:piecemeal microautophagy of the nucleus"/>
    <property type="evidence" value="ECO:0007669"/>
    <property type="project" value="TreeGrafter"/>
</dbReference>
<feature type="domain" description="Autophagy-related protein 11 C-terminal" evidence="4">
    <location>
        <begin position="204"/>
        <end position="311"/>
    </location>
</feature>
<evidence type="ECO:0000256" key="1">
    <source>
        <dbReference type="ARBA" id="ARBA00023006"/>
    </source>
</evidence>
<reference evidence="5" key="2">
    <citation type="submission" date="2013-05" db="EMBL/GenBank/DDBJ databases">
        <title>The genome and transcriptome of Haemonchus contortus: a key model parasite for drug and vaccine discovery.</title>
        <authorList>
            <person name="Laing R."/>
            <person name="Kikuchi T."/>
            <person name="Martinelli A."/>
            <person name="Tsai I.J."/>
            <person name="Beech R.N."/>
            <person name="Redman E."/>
            <person name="Holroyd N."/>
            <person name="Bartley D.J."/>
            <person name="Beasley H."/>
            <person name="Britton C."/>
            <person name="Curran D."/>
            <person name="Devaney E."/>
            <person name="Gilabert A."/>
            <person name="Jackson F."/>
            <person name="Hunt M."/>
            <person name="Johnston S."/>
            <person name="Kryukov I."/>
            <person name="Li K."/>
            <person name="Morrison A.A."/>
            <person name="Reid A.J."/>
            <person name="Sargison N."/>
            <person name="Saunders G."/>
            <person name="Wasmuth J.D."/>
            <person name="Wolstenholme A."/>
            <person name="Berriman M."/>
            <person name="Gilleard J.S."/>
            <person name="Cotton J.A."/>
        </authorList>
    </citation>
    <scope>NUCLEOTIDE SEQUENCE [LARGE SCALE GENOMIC DNA]</scope>
    <source>
        <strain evidence="5">ISE/inbred ISE</strain>
    </source>
</reference>
<dbReference type="GO" id="GO:0061723">
    <property type="term" value="P:glycophagy"/>
    <property type="evidence" value="ECO:0007669"/>
    <property type="project" value="TreeGrafter"/>
</dbReference>
<dbReference type="GO" id="GO:0034045">
    <property type="term" value="C:phagophore assembly site membrane"/>
    <property type="evidence" value="ECO:0007669"/>
    <property type="project" value="TreeGrafter"/>
</dbReference>
<proteinExistence type="predicted"/>
<gene>
    <name evidence="5" type="ORF">HCOI_00789100</name>
</gene>
<reference evidence="5" key="1">
    <citation type="submission" date="2013-03" db="EMBL/GenBank/DDBJ databases">
        <authorList>
            <person name="Aslett M."/>
        </authorList>
    </citation>
    <scope>NUCLEOTIDE SEQUENCE [LARGE SCALE GENOMIC DNA]</scope>
    <source>
        <strain evidence="5">ISE/inbred ISE</strain>
    </source>
</reference>
<evidence type="ECO:0000256" key="3">
    <source>
        <dbReference type="SAM" id="MobiDB-lite"/>
    </source>
</evidence>
<dbReference type="AlphaFoldDB" id="W6NB13"/>
<sequence>MYKGNTGGNSRCFRGDCGAWFWDDEVQRVVRQKKTAYRRWQRSRAPEDLAAYRASKRLAKAAVAKAKNPEMDALYEKLDSRVGGEFVFRLAKARHRAARDIGVVESVRNSEGAILRRPSEVRRRWKEYFDGLLNEEFDPKNSSQLEGTADPSISGQRMRREQGKNPGQAQEKAEGDGGEWTREREKDQAPQLRRGVEPISIKHKSSDTQTSVGLTTMDRMVSIEDINEGSTVLVIWNDRHKAYMLFSSSAYSHFVKESSVRRLGLATAFPSLPRRNWILGKVSHLDLCVIRKADNRYNLPVETKVYRVDVDPLDVQSKRVPAL</sequence>
<dbReference type="InterPro" id="IPR040040">
    <property type="entry name" value="ATG11"/>
</dbReference>
<evidence type="ECO:0000259" key="4">
    <source>
        <dbReference type="Pfam" id="PF10377"/>
    </source>
</evidence>
<feature type="compositionally biased region" description="Basic and acidic residues" evidence="3">
    <location>
        <begin position="171"/>
        <end position="188"/>
    </location>
</feature>
<organism evidence="5">
    <name type="scientific">Haemonchus contortus</name>
    <name type="common">Barber pole worm</name>
    <dbReference type="NCBI Taxonomy" id="6289"/>
    <lineage>
        <taxon>Eukaryota</taxon>
        <taxon>Metazoa</taxon>
        <taxon>Ecdysozoa</taxon>
        <taxon>Nematoda</taxon>
        <taxon>Chromadorea</taxon>
        <taxon>Rhabditida</taxon>
        <taxon>Rhabditina</taxon>
        <taxon>Rhabditomorpha</taxon>
        <taxon>Strongyloidea</taxon>
        <taxon>Trichostrongylidae</taxon>
        <taxon>Haemonchus</taxon>
    </lineage>
</organism>